<keyword evidence="12" id="KW-1185">Reference proteome</keyword>
<organism evidence="11 12">
    <name type="scientific">Fodinibacter luteus</name>
    <dbReference type="NCBI Taxonomy" id="552064"/>
    <lineage>
        <taxon>Bacteria</taxon>
        <taxon>Bacillati</taxon>
        <taxon>Actinomycetota</taxon>
        <taxon>Actinomycetes</taxon>
        <taxon>Micrococcales</taxon>
        <taxon>Intrasporangiaceae</taxon>
        <taxon>Fodinibacter (ex Wang et al. 2009)</taxon>
    </lineage>
</organism>
<protein>
    <submittedName>
        <fullName evidence="11">Mechanosensitive ion channel</fullName>
    </submittedName>
</protein>
<evidence type="ECO:0000256" key="2">
    <source>
        <dbReference type="ARBA" id="ARBA00008017"/>
    </source>
</evidence>
<evidence type="ECO:0000256" key="5">
    <source>
        <dbReference type="ARBA" id="ARBA00022989"/>
    </source>
</evidence>
<dbReference type="SUPFAM" id="SSF50182">
    <property type="entry name" value="Sm-like ribonucleoproteins"/>
    <property type="match status" value="1"/>
</dbReference>
<keyword evidence="5 7" id="KW-1133">Transmembrane helix</keyword>
<dbReference type="EMBL" id="BAABGM010000015">
    <property type="protein sequence ID" value="GAA4408019.1"/>
    <property type="molecule type" value="Genomic_DNA"/>
</dbReference>
<evidence type="ECO:0000259" key="8">
    <source>
        <dbReference type="Pfam" id="PF00924"/>
    </source>
</evidence>
<dbReference type="Gene3D" id="3.30.70.100">
    <property type="match status" value="1"/>
</dbReference>
<dbReference type="PANTHER" id="PTHR30460:SF0">
    <property type="entry name" value="MODERATE CONDUCTANCE MECHANOSENSITIVE CHANNEL YBIO"/>
    <property type="match status" value="1"/>
</dbReference>
<feature type="domain" description="Mechanosensitive ion channel MscS C-terminal" evidence="9">
    <location>
        <begin position="219"/>
        <end position="304"/>
    </location>
</feature>
<feature type="transmembrane region" description="Helical" evidence="7">
    <location>
        <begin position="130"/>
        <end position="149"/>
    </location>
</feature>
<keyword evidence="3" id="KW-1003">Cell membrane</keyword>
<dbReference type="InterPro" id="IPR011014">
    <property type="entry name" value="MscS_channel_TM-2"/>
</dbReference>
<dbReference type="InterPro" id="IPR023408">
    <property type="entry name" value="MscS_beta-dom_sf"/>
</dbReference>
<dbReference type="Pfam" id="PF21082">
    <property type="entry name" value="MS_channel_3rd"/>
    <property type="match status" value="1"/>
</dbReference>
<evidence type="ECO:0000256" key="3">
    <source>
        <dbReference type="ARBA" id="ARBA00022475"/>
    </source>
</evidence>
<dbReference type="Gene3D" id="2.30.30.60">
    <property type="match status" value="1"/>
</dbReference>
<dbReference type="InterPro" id="IPR010920">
    <property type="entry name" value="LSM_dom_sf"/>
</dbReference>
<evidence type="ECO:0000256" key="4">
    <source>
        <dbReference type="ARBA" id="ARBA00022692"/>
    </source>
</evidence>
<dbReference type="InterPro" id="IPR049142">
    <property type="entry name" value="MS_channel_1st"/>
</dbReference>
<dbReference type="Pfam" id="PF21088">
    <property type="entry name" value="MS_channel_1st"/>
    <property type="match status" value="1"/>
</dbReference>
<dbReference type="InterPro" id="IPR045276">
    <property type="entry name" value="YbiO_bact"/>
</dbReference>
<dbReference type="PANTHER" id="PTHR30460">
    <property type="entry name" value="MODERATE CONDUCTANCE MECHANOSENSITIVE CHANNEL YBIO"/>
    <property type="match status" value="1"/>
</dbReference>
<evidence type="ECO:0000256" key="1">
    <source>
        <dbReference type="ARBA" id="ARBA00004651"/>
    </source>
</evidence>
<keyword evidence="4 7" id="KW-0812">Transmembrane</keyword>
<evidence type="ECO:0000256" key="6">
    <source>
        <dbReference type="ARBA" id="ARBA00023136"/>
    </source>
</evidence>
<feature type="transmembrane region" description="Helical" evidence="7">
    <location>
        <begin position="101"/>
        <end position="124"/>
    </location>
</feature>
<dbReference type="Pfam" id="PF00924">
    <property type="entry name" value="MS_channel_2nd"/>
    <property type="match status" value="1"/>
</dbReference>
<evidence type="ECO:0000256" key="7">
    <source>
        <dbReference type="SAM" id="Phobius"/>
    </source>
</evidence>
<gene>
    <name evidence="11" type="ORF">GCM10023168_24780</name>
</gene>
<dbReference type="SUPFAM" id="SSF82861">
    <property type="entry name" value="Mechanosensitive channel protein MscS (YggB), transmembrane region"/>
    <property type="match status" value="1"/>
</dbReference>
<name>A0ABP8KJ61_9MICO</name>
<sequence length="319" mass="34017">MPVTDISATPLLPVPDLRLVAVTWEQTQRWLTTVGLRILLTLVLAVVAVWFLRRLINRVVATMTSKSARRLAESGRAGKVLATATGMAGERQRQRVETVGSLLRSIVTFVVVTLATLTIMALLGIPLGPLLASAGVAGVALGFGAQSLVKDFLAGIFMIMEDQYGVGDVVDTGEAIGTVEEVTLRITRLRDASGVTWYVRNGEIIRIGNRSQGYSTAIVDMPVSYAENVDRVVGIIRDVADGLGQSPEWSDRLVEPPQVLGVESIVGMTMTIRTVAQCAPGEHFAVQRELRERMKTALDAAGVKAPPVGQLGGPVGGPP</sequence>
<dbReference type="Proteomes" id="UP001500945">
    <property type="component" value="Unassembled WGS sequence"/>
</dbReference>
<dbReference type="InterPro" id="IPR011066">
    <property type="entry name" value="MscS_channel_C_sf"/>
</dbReference>
<evidence type="ECO:0000259" key="10">
    <source>
        <dbReference type="Pfam" id="PF21088"/>
    </source>
</evidence>
<feature type="domain" description="Mechanosensitive ion channel transmembrane helices 2/3" evidence="10">
    <location>
        <begin position="106"/>
        <end position="146"/>
    </location>
</feature>
<comment type="caution">
    <text evidence="11">The sequence shown here is derived from an EMBL/GenBank/DDBJ whole genome shotgun (WGS) entry which is preliminary data.</text>
</comment>
<keyword evidence="6 7" id="KW-0472">Membrane</keyword>
<feature type="transmembrane region" description="Helical" evidence="7">
    <location>
        <begin position="34"/>
        <end position="52"/>
    </location>
</feature>
<comment type="similarity">
    <text evidence="2">Belongs to the MscS (TC 1.A.23) family.</text>
</comment>
<proteinExistence type="inferred from homology"/>
<evidence type="ECO:0000313" key="11">
    <source>
        <dbReference type="EMBL" id="GAA4408019.1"/>
    </source>
</evidence>
<dbReference type="InterPro" id="IPR006685">
    <property type="entry name" value="MscS_channel_2nd"/>
</dbReference>
<dbReference type="SUPFAM" id="SSF82689">
    <property type="entry name" value="Mechanosensitive channel protein MscS (YggB), C-terminal domain"/>
    <property type="match status" value="1"/>
</dbReference>
<comment type="subcellular location">
    <subcellularLocation>
        <location evidence="1">Cell membrane</location>
        <topology evidence="1">Multi-pass membrane protein</topology>
    </subcellularLocation>
</comment>
<evidence type="ECO:0000313" key="12">
    <source>
        <dbReference type="Proteomes" id="UP001500945"/>
    </source>
</evidence>
<feature type="domain" description="Mechanosensitive ion channel MscS" evidence="8">
    <location>
        <begin position="148"/>
        <end position="209"/>
    </location>
</feature>
<dbReference type="Gene3D" id="1.10.287.1260">
    <property type="match status" value="1"/>
</dbReference>
<accession>A0ABP8KJ61</accession>
<dbReference type="InterPro" id="IPR049278">
    <property type="entry name" value="MS_channel_C"/>
</dbReference>
<evidence type="ECO:0000259" key="9">
    <source>
        <dbReference type="Pfam" id="PF21082"/>
    </source>
</evidence>
<reference evidence="12" key="1">
    <citation type="journal article" date="2019" name="Int. J. Syst. Evol. Microbiol.">
        <title>The Global Catalogue of Microorganisms (GCM) 10K type strain sequencing project: providing services to taxonomists for standard genome sequencing and annotation.</title>
        <authorList>
            <consortium name="The Broad Institute Genomics Platform"/>
            <consortium name="The Broad Institute Genome Sequencing Center for Infectious Disease"/>
            <person name="Wu L."/>
            <person name="Ma J."/>
        </authorList>
    </citation>
    <scope>NUCLEOTIDE SEQUENCE [LARGE SCALE GENOMIC DNA]</scope>
    <source>
        <strain evidence="12">JCM 17809</strain>
    </source>
</reference>